<keyword evidence="2" id="KW-1185">Reference proteome</keyword>
<dbReference type="Pfam" id="PF01075">
    <property type="entry name" value="Glyco_transf_9"/>
    <property type="match status" value="1"/>
</dbReference>
<evidence type="ECO:0000313" key="1">
    <source>
        <dbReference type="EMBL" id="RED51308.1"/>
    </source>
</evidence>
<proteinExistence type="predicted"/>
<dbReference type="GO" id="GO:0016757">
    <property type="term" value="F:glycosyltransferase activity"/>
    <property type="evidence" value="ECO:0007669"/>
    <property type="project" value="InterPro"/>
</dbReference>
<gene>
    <name evidence="1" type="ORF">DFP90_103108</name>
</gene>
<dbReference type="OrthoDB" id="6193797at2"/>
<dbReference type="RefSeq" id="WP_115936210.1">
    <property type="nucleotide sequence ID" value="NZ_QRDW01000003.1"/>
</dbReference>
<protein>
    <submittedName>
        <fullName evidence="1">Glycosyl transferase family 9 (Putative heptosyltransferase)</fullName>
    </submittedName>
</protein>
<name>A0A3D9HP84_9PROT</name>
<sequence>MPLLLRAAEDPTVGLYSFQKDLKPGGQAILNEQPHVVPLGQRKLDLDAVAATMQKMDVIITVDSALAHLAGSLNKPCWLMLPYVPDFRWGTEGAETEWYSSVRLFRQKKPGDWKPVVMEICQAFTEMAAA</sequence>
<dbReference type="AlphaFoldDB" id="A0A3D9HP84"/>
<organism evidence="1 2">
    <name type="scientific">Aestuariispira insulae</name>
    <dbReference type="NCBI Taxonomy" id="1461337"/>
    <lineage>
        <taxon>Bacteria</taxon>
        <taxon>Pseudomonadati</taxon>
        <taxon>Pseudomonadota</taxon>
        <taxon>Alphaproteobacteria</taxon>
        <taxon>Rhodospirillales</taxon>
        <taxon>Kiloniellaceae</taxon>
        <taxon>Aestuariispira</taxon>
    </lineage>
</organism>
<dbReference type="InterPro" id="IPR002201">
    <property type="entry name" value="Glyco_trans_9"/>
</dbReference>
<comment type="caution">
    <text evidence="1">The sequence shown here is derived from an EMBL/GenBank/DDBJ whole genome shotgun (WGS) entry which is preliminary data.</text>
</comment>
<dbReference type="Proteomes" id="UP000256845">
    <property type="component" value="Unassembled WGS sequence"/>
</dbReference>
<dbReference type="SUPFAM" id="SSF53756">
    <property type="entry name" value="UDP-Glycosyltransferase/glycogen phosphorylase"/>
    <property type="match status" value="1"/>
</dbReference>
<keyword evidence="1" id="KW-0808">Transferase</keyword>
<dbReference type="EMBL" id="QRDW01000003">
    <property type="protein sequence ID" value="RED51308.1"/>
    <property type="molecule type" value="Genomic_DNA"/>
</dbReference>
<dbReference type="Gene3D" id="3.40.50.2000">
    <property type="entry name" value="Glycogen Phosphorylase B"/>
    <property type="match status" value="1"/>
</dbReference>
<accession>A0A3D9HP84</accession>
<evidence type="ECO:0000313" key="2">
    <source>
        <dbReference type="Proteomes" id="UP000256845"/>
    </source>
</evidence>
<reference evidence="1 2" key="1">
    <citation type="submission" date="2018-07" db="EMBL/GenBank/DDBJ databases">
        <title>Genomic Encyclopedia of Type Strains, Phase III (KMG-III): the genomes of soil and plant-associated and newly described type strains.</title>
        <authorList>
            <person name="Whitman W."/>
        </authorList>
    </citation>
    <scope>NUCLEOTIDE SEQUENCE [LARGE SCALE GENOMIC DNA]</scope>
    <source>
        <strain evidence="1 2">CECT 8488</strain>
    </source>
</reference>